<evidence type="ECO:0000256" key="1">
    <source>
        <dbReference type="ARBA" id="ARBA00008511"/>
    </source>
</evidence>
<evidence type="ECO:0000256" key="2">
    <source>
        <dbReference type="SAM" id="Coils"/>
    </source>
</evidence>
<dbReference type="OrthoDB" id="545063at2759"/>
<evidence type="ECO:0000313" key="4">
    <source>
        <dbReference type="EMBL" id="EGR31529.1"/>
    </source>
</evidence>
<evidence type="ECO:0000313" key="5">
    <source>
        <dbReference type="Proteomes" id="UP000008983"/>
    </source>
</evidence>
<name>G0QTF2_ICHMU</name>
<dbReference type="PANTHER" id="PTHR22997">
    <property type="entry name" value="PIH1 DOMAIN-CONTAINING PROTEIN 1"/>
    <property type="match status" value="1"/>
</dbReference>
<proteinExistence type="inferred from homology"/>
<dbReference type="eggNOG" id="ENOG502SUYS">
    <property type="taxonomic scope" value="Eukaryota"/>
</dbReference>
<dbReference type="InterPro" id="IPR041442">
    <property type="entry name" value="PIH1D1/2/3_CS-like"/>
</dbReference>
<dbReference type="InParanoid" id="G0QTF2"/>
<keyword evidence="2" id="KW-0175">Coiled coil</keyword>
<dbReference type="Pfam" id="PF18201">
    <property type="entry name" value="PIH1_CS"/>
    <property type="match status" value="1"/>
</dbReference>
<dbReference type="EMBL" id="GL983849">
    <property type="protein sequence ID" value="EGR31529.1"/>
    <property type="molecule type" value="Genomic_DNA"/>
</dbReference>
<dbReference type="Proteomes" id="UP000008983">
    <property type="component" value="Unassembled WGS sequence"/>
</dbReference>
<feature type="coiled-coil region" evidence="2">
    <location>
        <begin position="254"/>
        <end position="281"/>
    </location>
</feature>
<accession>G0QTF2</accession>
<keyword evidence="5" id="KW-1185">Reference proteome</keyword>
<evidence type="ECO:0000259" key="3">
    <source>
        <dbReference type="Pfam" id="PF18201"/>
    </source>
</evidence>
<reference evidence="4 5" key="1">
    <citation type="submission" date="2011-07" db="EMBL/GenBank/DDBJ databases">
        <authorList>
            <person name="Coyne R."/>
            <person name="Brami D."/>
            <person name="Johnson J."/>
            <person name="Hostetler J."/>
            <person name="Hannick L."/>
            <person name="Clark T."/>
            <person name="Cassidy-Hanley D."/>
            <person name="Inman J."/>
        </authorList>
    </citation>
    <scope>NUCLEOTIDE SEQUENCE [LARGE SCALE GENOMIC DNA]</scope>
    <source>
        <strain evidence="4 5">G5</strain>
    </source>
</reference>
<dbReference type="PANTHER" id="PTHR22997:SF10">
    <property type="entry name" value="CHROMOSOME UNDETERMINED SCAFFOLD_56, WHOLE GENOME SHOTGUN SEQUENCE"/>
    <property type="match status" value="1"/>
</dbReference>
<feature type="domain" description="PIH1D1/2/3 CS-like" evidence="3">
    <location>
        <begin position="333"/>
        <end position="417"/>
    </location>
</feature>
<comment type="similarity">
    <text evidence="1">Belongs to the PIH1 family.</text>
</comment>
<dbReference type="OMA" id="SFTRQND"/>
<dbReference type="InterPro" id="IPR050734">
    <property type="entry name" value="PIH1/Kintoun_subfamily"/>
</dbReference>
<dbReference type="AlphaFoldDB" id="G0QTF2"/>
<dbReference type="GO" id="GO:0005737">
    <property type="term" value="C:cytoplasm"/>
    <property type="evidence" value="ECO:0007669"/>
    <property type="project" value="TreeGrafter"/>
</dbReference>
<dbReference type="RefSeq" id="XP_004035015.1">
    <property type="nucleotide sequence ID" value="XM_004034967.1"/>
</dbReference>
<organism evidence="4 5">
    <name type="scientific">Ichthyophthirius multifiliis</name>
    <name type="common">White spot disease agent</name>
    <name type="synonym">Ich</name>
    <dbReference type="NCBI Taxonomy" id="5932"/>
    <lineage>
        <taxon>Eukaryota</taxon>
        <taxon>Sar</taxon>
        <taxon>Alveolata</taxon>
        <taxon>Ciliophora</taxon>
        <taxon>Intramacronucleata</taxon>
        <taxon>Oligohymenophorea</taxon>
        <taxon>Hymenostomatida</taxon>
        <taxon>Ophryoglenina</taxon>
        <taxon>Ichthyophthirius</taxon>
    </lineage>
</organism>
<gene>
    <name evidence="4" type="ORF">IMG5_107490</name>
</gene>
<dbReference type="GeneID" id="14907654"/>
<protein>
    <recommendedName>
        <fullName evidence="3">PIH1D1/2/3 CS-like domain-containing protein</fullName>
    </recommendedName>
</protein>
<sequence>MLDEMSENNPEGYKSFVNTNVKKGFENLKQEKEAKMEKLKVKVEPILLLKMQAKLDQQKLKKEEDQNPVLEVKKTKKLKKIKQIKKKIKGINKQTQIPKLEEIKKKFDKEVKIYINLMASERVKAPLNENGNEIKELSKSIYQMKIIPYSVQKPEERKSNSLGNKIYFYNFVMNDTFCKFMGSQIALGDQLINFIIEKMQQEILFKVNPLLNNYNFQDYEDILYYKIEKLSIVKHKKKKFKLQNGKNDIPLIFLDLEVDKEQEIEKQIQKQKEEIIYKQQQDQPQKEQILEGLKIVDKQNVSISQKSNKKILIEEISNNSITSQDDPNINKTIVNKQNNQIEKPSYVLKEDAQSILIQILLPKVDDFGDIALDISELIVKLEILFTYKLEINLPSKINIEKSIPKWNKKTKTLKLILNK</sequence>